<dbReference type="PANTHER" id="PTHR36512">
    <property type="entry name" value="D-AMINOPEPTIDASE"/>
    <property type="match status" value="1"/>
</dbReference>
<comment type="similarity">
    <text evidence="1">Belongs to the peptidase S58 family.</text>
</comment>
<reference evidence="3" key="1">
    <citation type="journal article" date="2019" name="Int. J. Syst. Evol. Microbiol.">
        <title>The Global Catalogue of Microorganisms (GCM) 10K type strain sequencing project: providing services to taxonomists for standard genome sequencing and annotation.</title>
        <authorList>
            <consortium name="The Broad Institute Genomics Platform"/>
            <consortium name="The Broad Institute Genome Sequencing Center for Infectious Disease"/>
            <person name="Wu L."/>
            <person name="Ma J."/>
        </authorList>
    </citation>
    <scope>NUCLEOTIDE SEQUENCE [LARGE SCALE GENOMIC DNA]</scope>
    <source>
        <strain evidence="3">S1</strain>
    </source>
</reference>
<protein>
    <submittedName>
        <fullName evidence="2">P1 family peptidase</fullName>
    </submittedName>
</protein>
<organism evidence="2 3">
    <name type="scientific">Kroppenstedtia sanguinis</name>
    <dbReference type="NCBI Taxonomy" id="1380684"/>
    <lineage>
        <taxon>Bacteria</taxon>
        <taxon>Bacillati</taxon>
        <taxon>Bacillota</taxon>
        <taxon>Bacilli</taxon>
        <taxon>Bacillales</taxon>
        <taxon>Thermoactinomycetaceae</taxon>
        <taxon>Kroppenstedtia</taxon>
    </lineage>
</organism>
<dbReference type="RefSeq" id="WP_380162929.1">
    <property type="nucleotide sequence ID" value="NZ_JBHTNU010000002.1"/>
</dbReference>
<dbReference type="InterPro" id="IPR005321">
    <property type="entry name" value="Peptidase_S58_DmpA"/>
</dbReference>
<keyword evidence="3" id="KW-1185">Reference proteome</keyword>
<dbReference type="EMBL" id="JBHTNU010000002">
    <property type="protein sequence ID" value="MFD1425924.1"/>
    <property type="molecule type" value="Genomic_DNA"/>
</dbReference>
<comment type="caution">
    <text evidence="2">The sequence shown here is derived from an EMBL/GenBank/DDBJ whole genome shotgun (WGS) entry which is preliminary data.</text>
</comment>
<gene>
    <name evidence="2" type="ORF">ACFQ4Y_03110</name>
</gene>
<dbReference type="Gene3D" id="3.60.70.12">
    <property type="entry name" value="L-amino peptidase D-ALA esterase/amidase"/>
    <property type="match status" value="1"/>
</dbReference>
<dbReference type="Proteomes" id="UP001597282">
    <property type="component" value="Unassembled WGS sequence"/>
</dbReference>
<accession>A0ABW4C5C1</accession>
<dbReference type="PANTHER" id="PTHR36512:SF3">
    <property type="entry name" value="BLR5678 PROTEIN"/>
    <property type="match status" value="1"/>
</dbReference>
<dbReference type="CDD" id="cd02253">
    <property type="entry name" value="DmpA"/>
    <property type="match status" value="1"/>
</dbReference>
<evidence type="ECO:0000313" key="2">
    <source>
        <dbReference type="EMBL" id="MFD1425924.1"/>
    </source>
</evidence>
<name>A0ABW4C5C1_9BACL</name>
<dbReference type="SUPFAM" id="SSF56266">
    <property type="entry name" value="DmpA/ArgJ-like"/>
    <property type="match status" value="1"/>
</dbReference>
<evidence type="ECO:0000313" key="3">
    <source>
        <dbReference type="Proteomes" id="UP001597282"/>
    </source>
</evidence>
<proteinExistence type="inferred from homology"/>
<dbReference type="InterPro" id="IPR016117">
    <property type="entry name" value="ArgJ-like_dom_sf"/>
</dbReference>
<evidence type="ECO:0000256" key="1">
    <source>
        <dbReference type="ARBA" id="ARBA00007068"/>
    </source>
</evidence>
<sequence length="368" mass="39108">MTKKRLREHGYSVGRLPTGVHNSITDVAQVQVGHTTLKEPSQGILTGVTAILPHSGNPFQEKVAAAVHVINGFGKTTGLIQIEELGVLESPILLTNTFSVPAVTEGGLRWLMEANPTLGRQDGTVNVVTAECNDGLLNQIRGLHVRPEHALKAIHSAQSNRPAEGGVGAGTGMVCFGWKGGIGTASRRVSVPGLSGHIGSLVLTNFGDPEDLTILGVPMTGLRERPTPSSTDGSIIIVLGTDLPLDSRQLKRLAKRATFGLARTGSIAHHGSGDIVIAFSNANRQPHRSETPVLTSRRIAEDGPLISLCFRAAAEATEEAILNSLFLAETVTSREGRTVAALPQKEVLKWLRKYKRPLESGSLHPFSG</sequence>
<dbReference type="Pfam" id="PF03576">
    <property type="entry name" value="Peptidase_S58"/>
    <property type="match status" value="1"/>
</dbReference>